<keyword evidence="1" id="KW-0238">DNA-binding</keyword>
<dbReference type="AlphaFoldDB" id="A0A9D0Z1B9"/>
<comment type="caution">
    <text evidence="4">The sequence shown here is derived from an EMBL/GenBank/DDBJ whole genome shotgun (WGS) entry which is preliminary data.</text>
</comment>
<accession>A0A9D0Z1B9</accession>
<evidence type="ECO:0000259" key="3">
    <source>
        <dbReference type="PROSITE" id="PS50943"/>
    </source>
</evidence>
<keyword evidence="2" id="KW-0472">Membrane</keyword>
<dbReference type="PANTHER" id="PTHR46558">
    <property type="entry name" value="TRACRIPTIONAL REGULATORY PROTEIN-RELATED-RELATED"/>
    <property type="match status" value="1"/>
</dbReference>
<dbReference type="SMART" id="SM00530">
    <property type="entry name" value="HTH_XRE"/>
    <property type="match status" value="1"/>
</dbReference>
<evidence type="ECO:0000313" key="4">
    <source>
        <dbReference type="EMBL" id="HIQ67334.1"/>
    </source>
</evidence>
<dbReference type="Proteomes" id="UP000886796">
    <property type="component" value="Unassembled WGS sequence"/>
</dbReference>
<keyword evidence="2" id="KW-0812">Transmembrane</keyword>
<dbReference type="PROSITE" id="PS50943">
    <property type="entry name" value="HTH_CROC1"/>
    <property type="match status" value="1"/>
</dbReference>
<dbReference type="GO" id="GO:0003677">
    <property type="term" value="F:DNA binding"/>
    <property type="evidence" value="ECO:0007669"/>
    <property type="project" value="UniProtKB-KW"/>
</dbReference>
<dbReference type="CDD" id="cd00093">
    <property type="entry name" value="HTH_XRE"/>
    <property type="match status" value="1"/>
</dbReference>
<organism evidence="4 5">
    <name type="scientific">Candidatus Faecousia excrementigallinarum</name>
    <dbReference type="NCBI Taxonomy" id="2840806"/>
    <lineage>
        <taxon>Bacteria</taxon>
        <taxon>Bacillati</taxon>
        <taxon>Bacillota</taxon>
        <taxon>Clostridia</taxon>
        <taxon>Eubacteriales</taxon>
        <taxon>Oscillospiraceae</taxon>
        <taxon>Faecousia</taxon>
    </lineage>
</organism>
<gene>
    <name evidence="4" type="ORF">IAB74_02330</name>
</gene>
<evidence type="ECO:0000313" key="5">
    <source>
        <dbReference type="Proteomes" id="UP000886796"/>
    </source>
</evidence>
<dbReference type="SUPFAM" id="SSF47413">
    <property type="entry name" value="lambda repressor-like DNA-binding domains"/>
    <property type="match status" value="1"/>
</dbReference>
<proteinExistence type="predicted"/>
<dbReference type="InterPro" id="IPR010982">
    <property type="entry name" value="Lambda_DNA-bd_dom_sf"/>
</dbReference>
<evidence type="ECO:0000256" key="2">
    <source>
        <dbReference type="SAM" id="Phobius"/>
    </source>
</evidence>
<dbReference type="PANTHER" id="PTHR46558:SF13">
    <property type="entry name" value="HTH-TYPE TRANSCRIPTIONAL REGULATOR IMMR"/>
    <property type="match status" value="1"/>
</dbReference>
<keyword evidence="2" id="KW-1133">Transmembrane helix</keyword>
<dbReference type="EMBL" id="DVFK01000030">
    <property type="protein sequence ID" value="HIQ67334.1"/>
    <property type="molecule type" value="Genomic_DNA"/>
</dbReference>
<dbReference type="InterPro" id="IPR001387">
    <property type="entry name" value="Cro/C1-type_HTH"/>
</dbReference>
<feature type="domain" description="HTH cro/C1-type" evidence="3">
    <location>
        <begin position="7"/>
        <end position="61"/>
    </location>
</feature>
<name>A0A9D0Z1B9_9FIRM</name>
<protein>
    <submittedName>
        <fullName evidence="4">Helix-turn-helix transcriptional regulator</fullName>
    </submittedName>
</protein>
<reference evidence="4" key="2">
    <citation type="journal article" date="2021" name="PeerJ">
        <title>Extensive microbial diversity within the chicken gut microbiome revealed by metagenomics and culture.</title>
        <authorList>
            <person name="Gilroy R."/>
            <person name="Ravi A."/>
            <person name="Getino M."/>
            <person name="Pursley I."/>
            <person name="Horton D.L."/>
            <person name="Alikhan N.F."/>
            <person name="Baker D."/>
            <person name="Gharbi K."/>
            <person name="Hall N."/>
            <person name="Watson M."/>
            <person name="Adriaenssens E.M."/>
            <person name="Foster-Nyarko E."/>
            <person name="Jarju S."/>
            <person name="Secka A."/>
            <person name="Antonio M."/>
            <person name="Oren A."/>
            <person name="Chaudhuri R.R."/>
            <person name="La Ragione R."/>
            <person name="Hildebrand F."/>
            <person name="Pallen M.J."/>
        </authorList>
    </citation>
    <scope>NUCLEOTIDE SEQUENCE</scope>
    <source>
        <strain evidence="4">13361</strain>
    </source>
</reference>
<reference evidence="4" key="1">
    <citation type="submission" date="2020-10" db="EMBL/GenBank/DDBJ databases">
        <authorList>
            <person name="Gilroy R."/>
        </authorList>
    </citation>
    <scope>NUCLEOTIDE SEQUENCE</scope>
    <source>
        <strain evidence="4">13361</strain>
    </source>
</reference>
<dbReference type="Gene3D" id="1.10.260.40">
    <property type="entry name" value="lambda repressor-like DNA-binding domains"/>
    <property type="match status" value="1"/>
</dbReference>
<sequence>MKLSEKIYYCRKKAGISQETLAARIGVSRQAVSKWETGEAEPELGKLRLLAEAFGVTADWLLSEAEPQPEPAAEPILEPPEHSSGIDRLPGVIGKLLRRYGWLAGVYLAFGGSAMTLVGCLARTATRRMFQIIPGIGGTTGEMVQQFAANNPVTLMGSFILVLGILLMIAGILLAIILKKRSREK</sequence>
<dbReference type="Pfam" id="PF01381">
    <property type="entry name" value="HTH_3"/>
    <property type="match status" value="1"/>
</dbReference>
<evidence type="ECO:0000256" key="1">
    <source>
        <dbReference type="ARBA" id="ARBA00023125"/>
    </source>
</evidence>
<feature type="transmembrane region" description="Helical" evidence="2">
    <location>
        <begin position="155"/>
        <end position="178"/>
    </location>
</feature>
<feature type="transmembrane region" description="Helical" evidence="2">
    <location>
        <begin position="100"/>
        <end position="122"/>
    </location>
</feature>